<evidence type="ECO:0000256" key="2">
    <source>
        <dbReference type="ARBA" id="ARBA00022741"/>
    </source>
</evidence>
<dbReference type="FunFam" id="3.40.50.720:FF:000033">
    <property type="entry name" value="Adenylyltransferase and sulfurtransferase MOCS3"/>
    <property type="match status" value="1"/>
</dbReference>
<sequence>MILPKEMIYRYMRHIIMPEISGPGQKKLLESCVAVFARSAKDAAPLMYYLVASGTGHIKYFFENNEDIEYLIKNWQDLNPDLLVEKVNFSLDTGKAYQNQDEKLSCRIVFGDIDFIKRMLDSMNLEFKDGSESMGNTYFIPTIFVLPSNWCGAIQNVRNPEGLICFFSLLNKLPFRLTAFENSPPFGRVFSRCLLGALAAIEFIKLCLNLGSISENLLYFDLLKMEFQKLNTNNVIAFLNGVSQPMLEKMVDDIQMKISDAKVLIVGTGGLGSPAAYALALAGVGTIGLVDGDSVEISNLNRQILHSTSRIGTPKVKSAEMFLKKLNPDVNIITFETLFTKSNAMEIIKYFDVVIDGVDNLPTRYLLNDACFFSGKPLAEAGVLRFDGLGMTIVPNEGHCYRCVFPKIPPAGSIPSCSEAGILGPVPGVMGFIEAAEAVKIITGVGETLKNRLIIFDALDMDFRVTDVRRDTNCPLCGQNPSIRDLTEYEITCKGDAL</sequence>
<dbReference type="GO" id="GO:0008146">
    <property type="term" value="F:sulfotransferase activity"/>
    <property type="evidence" value="ECO:0007669"/>
    <property type="project" value="TreeGrafter"/>
</dbReference>
<dbReference type="GO" id="GO:0008641">
    <property type="term" value="F:ubiquitin-like modifier activating enzyme activity"/>
    <property type="evidence" value="ECO:0007669"/>
    <property type="project" value="InterPro"/>
</dbReference>
<name>A0A3G2R7C8_9FIRM</name>
<dbReference type="GO" id="GO:0005829">
    <property type="term" value="C:cytosol"/>
    <property type="evidence" value="ECO:0007669"/>
    <property type="project" value="TreeGrafter"/>
</dbReference>
<dbReference type="RefSeq" id="WP_122014946.1">
    <property type="nucleotide sequence ID" value="NZ_CP033169.1"/>
</dbReference>
<dbReference type="PANTHER" id="PTHR10953:SF102">
    <property type="entry name" value="ADENYLYLTRANSFERASE AND SULFURTRANSFERASE MOCS3"/>
    <property type="match status" value="1"/>
</dbReference>
<keyword evidence="1" id="KW-0808">Transferase</keyword>
<evidence type="ECO:0000256" key="3">
    <source>
        <dbReference type="ARBA" id="ARBA00022840"/>
    </source>
</evidence>
<dbReference type="Pfam" id="PF00899">
    <property type="entry name" value="ThiF"/>
    <property type="match status" value="1"/>
</dbReference>
<dbReference type="Gene3D" id="3.40.50.720">
    <property type="entry name" value="NAD(P)-binding Rossmann-like Domain"/>
    <property type="match status" value="1"/>
</dbReference>
<evidence type="ECO:0000256" key="1">
    <source>
        <dbReference type="ARBA" id="ARBA00022679"/>
    </source>
</evidence>
<keyword evidence="6" id="KW-1185">Reference proteome</keyword>
<evidence type="ECO:0000313" key="6">
    <source>
        <dbReference type="Proteomes" id="UP000280960"/>
    </source>
</evidence>
<dbReference type="InterPro" id="IPR045886">
    <property type="entry name" value="ThiF/MoeB/HesA"/>
</dbReference>
<dbReference type="InterPro" id="IPR035985">
    <property type="entry name" value="Ubiquitin-activating_enz"/>
</dbReference>
<dbReference type="SUPFAM" id="SSF69572">
    <property type="entry name" value="Activating enzymes of the ubiquitin-like proteins"/>
    <property type="match status" value="2"/>
</dbReference>
<dbReference type="CDD" id="cd00757">
    <property type="entry name" value="ThiF_MoeB_HesA_family"/>
    <property type="match status" value="1"/>
</dbReference>
<dbReference type="GO" id="GO:0005524">
    <property type="term" value="F:ATP binding"/>
    <property type="evidence" value="ECO:0007669"/>
    <property type="project" value="UniProtKB-KW"/>
</dbReference>
<feature type="domain" description="THIF-type NAD/FAD binding fold" evidence="4">
    <location>
        <begin position="246"/>
        <end position="475"/>
    </location>
</feature>
<dbReference type="GO" id="GO:0004792">
    <property type="term" value="F:thiosulfate-cyanide sulfurtransferase activity"/>
    <property type="evidence" value="ECO:0007669"/>
    <property type="project" value="TreeGrafter"/>
</dbReference>
<dbReference type="AlphaFoldDB" id="A0A3G2R7C8"/>
<dbReference type="InterPro" id="IPR000594">
    <property type="entry name" value="ThiF_NAD_FAD-bd"/>
</dbReference>
<evidence type="ECO:0000259" key="4">
    <source>
        <dbReference type="Pfam" id="PF00899"/>
    </source>
</evidence>
<keyword evidence="3" id="KW-0067">ATP-binding</keyword>
<keyword evidence="2" id="KW-0547">Nucleotide-binding</keyword>
<accession>A0A3G2R7C8</accession>
<dbReference type="Proteomes" id="UP000280960">
    <property type="component" value="Chromosome"/>
</dbReference>
<proteinExistence type="predicted"/>
<reference evidence="5 6" key="1">
    <citation type="submission" date="2018-10" db="EMBL/GenBank/DDBJ databases">
        <authorList>
            <person name="Zhang X."/>
        </authorList>
    </citation>
    <scope>NUCLEOTIDE SEQUENCE [LARGE SCALE GENOMIC DNA]</scope>
    <source>
        <strain evidence="5 6">SK-G1</strain>
    </source>
</reference>
<dbReference type="GO" id="GO:0016779">
    <property type="term" value="F:nucleotidyltransferase activity"/>
    <property type="evidence" value="ECO:0007669"/>
    <property type="project" value="TreeGrafter"/>
</dbReference>
<dbReference type="KEGG" id="bacg:D2962_10550"/>
<protein>
    <recommendedName>
        <fullName evidence="4">THIF-type NAD/FAD binding fold domain-containing protein</fullName>
    </recommendedName>
</protein>
<dbReference type="EMBL" id="CP033169">
    <property type="protein sequence ID" value="AYO30988.1"/>
    <property type="molecule type" value="Genomic_DNA"/>
</dbReference>
<gene>
    <name evidence="5" type="ORF">D2962_10550</name>
</gene>
<dbReference type="PANTHER" id="PTHR10953">
    <property type="entry name" value="UBIQUITIN-ACTIVATING ENZYME E1"/>
    <property type="match status" value="1"/>
</dbReference>
<evidence type="ECO:0000313" key="5">
    <source>
        <dbReference type="EMBL" id="AYO30988.1"/>
    </source>
</evidence>
<organism evidence="5 6">
    <name type="scientific">Biomaibacter acetigenes</name>
    <dbReference type="NCBI Taxonomy" id="2316383"/>
    <lineage>
        <taxon>Bacteria</taxon>
        <taxon>Bacillati</taxon>
        <taxon>Bacillota</taxon>
        <taxon>Clostridia</taxon>
        <taxon>Thermosediminibacterales</taxon>
        <taxon>Tepidanaerobacteraceae</taxon>
        <taxon>Biomaibacter</taxon>
    </lineage>
</organism>